<proteinExistence type="predicted"/>
<protein>
    <submittedName>
        <fullName evidence="2">Uncharacterized protein</fullName>
    </submittedName>
</protein>
<evidence type="ECO:0000313" key="2">
    <source>
        <dbReference type="EMBL" id="GAA6269383.1"/>
    </source>
</evidence>
<evidence type="ECO:0000256" key="1">
    <source>
        <dbReference type="SAM" id="MobiDB-lite"/>
    </source>
</evidence>
<dbReference type="Proteomes" id="UP001600894">
    <property type="component" value="Unassembled WGS sequence"/>
</dbReference>
<accession>A0ABQ0AZC5</accession>
<name>A0ABQ0AZC5_9FIRM</name>
<feature type="compositionally biased region" description="Low complexity" evidence="1">
    <location>
        <begin position="26"/>
        <end position="36"/>
    </location>
</feature>
<gene>
    <name evidence="2" type="ORF">F130042H8_24430</name>
</gene>
<sequence>MNARNKQNADWLKKKHSHPEWKESSSKSSSKYQSHKIVSGMINVPRQSRRGA</sequence>
<keyword evidence="3" id="KW-1185">Reference proteome</keyword>
<organism evidence="2 3">
    <name type="scientific">Enterocloster alcoholdehydrogenati</name>
    <dbReference type="NCBI Taxonomy" id="2547410"/>
    <lineage>
        <taxon>Bacteria</taxon>
        <taxon>Bacillati</taxon>
        <taxon>Bacillota</taxon>
        <taxon>Clostridia</taxon>
        <taxon>Lachnospirales</taxon>
        <taxon>Lachnospiraceae</taxon>
        <taxon>Enterocloster</taxon>
    </lineage>
</organism>
<feature type="region of interest" description="Disordered" evidence="1">
    <location>
        <begin position="1"/>
        <end position="52"/>
    </location>
</feature>
<evidence type="ECO:0000313" key="3">
    <source>
        <dbReference type="Proteomes" id="UP001600894"/>
    </source>
</evidence>
<comment type="caution">
    <text evidence="2">The sequence shown here is derived from an EMBL/GenBank/DDBJ whole genome shotgun (WGS) entry which is preliminary data.</text>
</comment>
<dbReference type="RefSeq" id="WP_390470148.1">
    <property type="nucleotide sequence ID" value="NZ_BAABXL010000001.1"/>
</dbReference>
<dbReference type="EMBL" id="BAABXL010000001">
    <property type="protein sequence ID" value="GAA6269383.1"/>
    <property type="molecule type" value="Genomic_DNA"/>
</dbReference>
<reference evidence="2 3" key="1">
    <citation type="submission" date="2024-04" db="EMBL/GenBank/DDBJ databases">
        <title>Defined microbial consortia suppress multidrug-resistant proinflammatory Enterobacteriaceae via ecological control.</title>
        <authorList>
            <person name="Furuichi M."/>
            <person name="Kawaguchi T."/>
            <person name="Pust M."/>
            <person name="Yasuma K."/>
            <person name="Plichta D."/>
            <person name="Hasegawa N."/>
            <person name="Ohya T."/>
            <person name="Bhattarai S."/>
            <person name="Sasajima S."/>
            <person name="Aoto Y."/>
            <person name="Tuganbaev T."/>
            <person name="Yaginuma M."/>
            <person name="Ueda M."/>
            <person name="Okahashi N."/>
            <person name="Amafuji K."/>
            <person name="Kiridooshi Y."/>
            <person name="Sugita K."/>
            <person name="Strazar M."/>
            <person name="Skelly A."/>
            <person name="Suda W."/>
            <person name="Hattori M."/>
            <person name="Nakamoto N."/>
            <person name="Caballero S."/>
            <person name="Norman J."/>
            <person name="Olle B."/>
            <person name="Tanoue T."/>
            <person name="Arita M."/>
            <person name="Bucci V."/>
            <person name="Atarashi K."/>
            <person name="Xavier R."/>
            <person name="Honda K."/>
        </authorList>
    </citation>
    <scope>NUCLEOTIDE SEQUENCE [LARGE SCALE GENOMIC DNA]</scope>
    <source>
        <strain evidence="3">f13</strain>
    </source>
</reference>